<proteinExistence type="predicted"/>
<dbReference type="AlphaFoldDB" id="X5MIB2"/>
<dbReference type="EMBL" id="HG969191">
    <property type="protein sequence ID" value="CDO47485.1"/>
    <property type="molecule type" value="Genomic_DNA"/>
</dbReference>
<gene>
    <name evidence="1" type="ORF">BM1374165_01512</name>
</gene>
<protein>
    <submittedName>
        <fullName evidence="1">Uncharacterized protein</fullName>
    </submittedName>
</protein>
<organism evidence="1 2">
    <name type="scientific">Bartonella henselae</name>
    <name type="common">Rochalimaea henselae</name>
    <dbReference type="NCBI Taxonomy" id="38323"/>
    <lineage>
        <taxon>Bacteria</taxon>
        <taxon>Pseudomonadati</taxon>
        <taxon>Pseudomonadota</taxon>
        <taxon>Alphaproteobacteria</taxon>
        <taxon>Hyphomicrobiales</taxon>
        <taxon>Bartonellaceae</taxon>
        <taxon>Bartonella</taxon>
    </lineage>
</organism>
<dbReference type="PATRIC" id="fig|38323.4.peg.1696"/>
<name>X5MIB2_BARHN</name>
<dbReference type="KEGG" id="bhs:BM1374165_01512"/>
<dbReference type="Proteomes" id="UP000019801">
    <property type="component" value="Chromosome I"/>
</dbReference>
<reference evidence="2" key="1">
    <citation type="submission" date="2013-11" db="EMBL/GenBank/DDBJ databases">
        <title>Genome sequencing of Bartonella spp. isolated from human blood.</title>
        <authorList>
            <person name="Raoult D."/>
        </authorList>
    </citation>
    <scope>NUCLEOTIDE SEQUENCE</scope>
    <source>
        <strain evidence="2">BM1374165</strain>
    </source>
</reference>
<evidence type="ECO:0000313" key="1">
    <source>
        <dbReference type="EMBL" id="CDO47485.1"/>
    </source>
</evidence>
<accession>X5MIB2</accession>
<sequence length="66" mass="7199">MTFQPANERKRKRMDASKQEGGRMLFNCLEKRKLGGVNTSIGGGYAWEKGAGVRSDDGIGGRVLVL</sequence>
<evidence type="ECO:0000313" key="2">
    <source>
        <dbReference type="Proteomes" id="UP000019801"/>
    </source>
</evidence>